<dbReference type="Proteomes" id="UP000593875">
    <property type="component" value="Chromosome"/>
</dbReference>
<organism evidence="2 3">
    <name type="scientific">Massilia litorea</name>
    <dbReference type="NCBI Taxonomy" id="2769491"/>
    <lineage>
        <taxon>Bacteria</taxon>
        <taxon>Pseudomonadati</taxon>
        <taxon>Pseudomonadota</taxon>
        <taxon>Betaproteobacteria</taxon>
        <taxon>Burkholderiales</taxon>
        <taxon>Oxalobacteraceae</taxon>
        <taxon>Telluria group</taxon>
        <taxon>Massilia</taxon>
    </lineage>
</organism>
<dbReference type="SUPFAM" id="SSF55729">
    <property type="entry name" value="Acyl-CoA N-acyltransferases (Nat)"/>
    <property type="match status" value="1"/>
</dbReference>
<evidence type="ECO:0000259" key="1">
    <source>
        <dbReference type="Pfam" id="PF13480"/>
    </source>
</evidence>
<dbReference type="RefSeq" id="WP_193687926.1">
    <property type="nucleotide sequence ID" value="NZ_CP062941.1"/>
</dbReference>
<dbReference type="EMBL" id="CP062941">
    <property type="protein sequence ID" value="QOL50942.1"/>
    <property type="molecule type" value="Genomic_DNA"/>
</dbReference>
<dbReference type="Pfam" id="PF13480">
    <property type="entry name" value="Acetyltransf_6"/>
    <property type="match status" value="1"/>
</dbReference>
<name>A0A7L9U9M3_9BURK</name>
<dbReference type="AlphaFoldDB" id="A0A7L9U9M3"/>
<accession>A0A7L9U9M3</accession>
<reference evidence="2 3" key="1">
    <citation type="submission" date="2020-10" db="EMBL/GenBank/DDBJ databases">
        <title>Genome sequencing of Massilia sp. LPB0304.</title>
        <authorList>
            <person name="Kim J."/>
        </authorList>
    </citation>
    <scope>NUCLEOTIDE SEQUENCE [LARGE SCALE GENOMIC DNA]</scope>
    <source>
        <strain evidence="2 3">LPB0304</strain>
    </source>
</reference>
<proteinExistence type="predicted"/>
<keyword evidence="2" id="KW-0808">Transferase</keyword>
<dbReference type="KEGG" id="mlir:LPB04_06555"/>
<feature type="domain" description="BioF2-like acetyltransferase" evidence="1">
    <location>
        <begin position="161"/>
        <end position="308"/>
    </location>
</feature>
<protein>
    <submittedName>
        <fullName evidence="2">GNAT family N-acetyltransferase</fullName>
    </submittedName>
</protein>
<dbReference type="InterPro" id="IPR016181">
    <property type="entry name" value="Acyl_CoA_acyltransferase"/>
</dbReference>
<dbReference type="InterPro" id="IPR038740">
    <property type="entry name" value="BioF2-like_GNAT_dom"/>
</dbReference>
<dbReference type="Gene3D" id="3.40.630.30">
    <property type="match status" value="1"/>
</dbReference>
<dbReference type="GO" id="GO:0016740">
    <property type="term" value="F:transferase activity"/>
    <property type="evidence" value="ECO:0007669"/>
    <property type="project" value="UniProtKB-KW"/>
</dbReference>
<evidence type="ECO:0000313" key="3">
    <source>
        <dbReference type="Proteomes" id="UP000593875"/>
    </source>
</evidence>
<keyword evidence="3" id="KW-1185">Reference proteome</keyword>
<gene>
    <name evidence="2" type="ORF">LPB04_06555</name>
</gene>
<evidence type="ECO:0000313" key="2">
    <source>
        <dbReference type="EMBL" id="QOL50942.1"/>
    </source>
</evidence>
<sequence length="355" mass="39707">MSWTLYPAREFARHSGDWTRLHASLAPTHASALLAAEFVAPLIEQFGRGDELLACLHDGGTVCTMAIVHPSRRGAWSTFQPAQAPVGLWLQEDGRDTATLARGLLGALPGFPLLLALTQMDPMLVPRPAEGPCTRTLDYIDTARVTLAGSFEDYWNARGKNLRGNLKKQRARLEREGIATRMVIERAPEAMAQAVADYGRLETTGWKGSEGTAVSSENAQGRYYRAMLEAMAARAAASVYRYYFGEQLVAMDLCVEDGASIVVLKTAYDESVPSNLSPTLLMREEATRRLFDAGRFERLEFYGRVMEWHTRWTEEVRTLYHVNYYRWPGVKRLHTLLDTRTKLGSRPANTTTTSL</sequence>